<dbReference type="OrthoDB" id="9806835at2"/>
<dbReference type="GO" id="GO:0015074">
    <property type="term" value="P:DNA integration"/>
    <property type="evidence" value="ECO:0007669"/>
    <property type="project" value="InterPro"/>
</dbReference>
<dbReference type="CDD" id="cd01185">
    <property type="entry name" value="INTN1_C_like"/>
    <property type="match status" value="1"/>
</dbReference>
<evidence type="ECO:0000256" key="2">
    <source>
        <dbReference type="ARBA" id="ARBA00023125"/>
    </source>
</evidence>
<dbReference type="PANTHER" id="PTHR30349:SF64">
    <property type="entry name" value="PROPHAGE INTEGRASE INTD-RELATED"/>
    <property type="match status" value="1"/>
</dbReference>
<dbReference type="Gene3D" id="1.10.443.10">
    <property type="entry name" value="Intergrase catalytic core"/>
    <property type="match status" value="1"/>
</dbReference>
<dbReference type="InterPro" id="IPR010998">
    <property type="entry name" value="Integrase_recombinase_N"/>
</dbReference>
<dbReference type="RefSeq" id="WP_084121696.1">
    <property type="nucleotide sequence ID" value="NZ_LT838813.1"/>
</dbReference>
<dbReference type="EMBL" id="LT838813">
    <property type="protein sequence ID" value="SMD44924.1"/>
    <property type="molecule type" value="Genomic_DNA"/>
</dbReference>
<dbReference type="InterPro" id="IPR013762">
    <property type="entry name" value="Integrase-like_cat_sf"/>
</dbReference>
<evidence type="ECO:0000256" key="3">
    <source>
        <dbReference type="ARBA" id="ARBA00023172"/>
    </source>
</evidence>
<dbReference type="STRING" id="758820.SAMN00777080_3561"/>
<dbReference type="Gene3D" id="1.10.150.130">
    <property type="match status" value="1"/>
</dbReference>
<dbReference type="GO" id="GO:0006310">
    <property type="term" value="P:DNA recombination"/>
    <property type="evidence" value="ECO:0007669"/>
    <property type="project" value="UniProtKB-KW"/>
</dbReference>
<dbReference type="PROSITE" id="PS51898">
    <property type="entry name" value="TYR_RECOMBINASE"/>
    <property type="match status" value="1"/>
</dbReference>
<dbReference type="InterPro" id="IPR002104">
    <property type="entry name" value="Integrase_catalytic"/>
</dbReference>
<evidence type="ECO:0000313" key="5">
    <source>
        <dbReference type="EMBL" id="SMD44924.1"/>
    </source>
</evidence>
<comment type="similarity">
    <text evidence="1">Belongs to the 'phage' integrase family.</text>
</comment>
<dbReference type="InterPro" id="IPR035386">
    <property type="entry name" value="Arm-DNA-bind_5"/>
</dbReference>
<dbReference type="InterPro" id="IPR050090">
    <property type="entry name" value="Tyrosine_recombinase_XerCD"/>
</dbReference>
<keyword evidence="2" id="KW-0238">DNA-binding</keyword>
<accession>A0A1W2H804</accession>
<dbReference type="Proteomes" id="UP000192333">
    <property type="component" value="Chromosome I"/>
</dbReference>
<evidence type="ECO:0000256" key="1">
    <source>
        <dbReference type="ARBA" id="ARBA00008857"/>
    </source>
</evidence>
<dbReference type="SUPFAM" id="SSF56349">
    <property type="entry name" value="DNA breaking-rejoining enzymes"/>
    <property type="match status" value="1"/>
</dbReference>
<organism evidence="5 6">
    <name type="scientific">Aquiflexum balticum DSM 16537</name>
    <dbReference type="NCBI Taxonomy" id="758820"/>
    <lineage>
        <taxon>Bacteria</taxon>
        <taxon>Pseudomonadati</taxon>
        <taxon>Bacteroidota</taxon>
        <taxon>Cytophagia</taxon>
        <taxon>Cytophagales</taxon>
        <taxon>Cyclobacteriaceae</taxon>
        <taxon>Aquiflexum</taxon>
    </lineage>
</organism>
<evidence type="ECO:0000313" key="6">
    <source>
        <dbReference type="Proteomes" id="UP000192333"/>
    </source>
</evidence>
<sequence length="408" mass="47593">MLDKSFGLMFFLKTTKNSKKPEKYIYARVTVDGDSREISTKRVCEVHKWNQGQGRAMGNKEDVRQLNAFLDSFQMKILQAKIVLMDNNKDVTAENIKNVLLGKTEDRKQILEVFQAHNEQLKALVGKGFAAGTLQRYRTSLDHTRSFIQWKFQKDDIEIHQLNYEFISDYEFWLKTVRNCSHNTTVKYLSNFKKIVLSCVKKGWLIRDPFLGYKMVKKEVVREVLSNEELNSIRKKVFGIERLSQVRDIFLFCCYTGLAYIDVKNLKKEQIKLGIDGEQWIFTQRQKTETPTRLPLLPQALSIIKKYKDHPYCENKGYILPVLSNQKMNSYLKEIADVCGINKQLTFHIARHTFATTITLGNGVPIETVSKMLGHKSLKQTQHYAKILDIKISKDMQRLREMMNKKNV</sequence>
<dbReference type="InterPro" id="IPR025269">
    <property type="entry name" value="SAM-like_dom"/>
</dbReference>
<keyword evidence="3" id="KW-0233">DNA recombination</keyword>
<dbReference type="Pfam" id="PF00589">
    <property type="entry name" value="Phage_integrase"/>
    <property type="match status" value="1"/>
</dbReference>
<protein>
    <submittedName>
        <fullName evidence="5">Site-specific recombinase XerD</fullName>
    </submittedName>
</protein>
<dbReference type="AlphaFoldDB" id="A0A1W2H804"/>
<reference evidence="6" key="1">
    <citation type="submission" date="2017-04" db="EMBL/GenBank/DDBJ databases">
        <authorList>
            <person name="Varghese N."/>
            <person name="Submissions S."/>
        </authorList>
    </citation>
    <scope>NUCLEOTIDE SEQUENCE [LARGE SCALE GENOMIC DNA]</scope>
    <source>
        <strain evidence="6">DSM 16537</strain>
    </source>
</reference>
<dbReference type="Pfam" id="PF17293">
    <property type="entry name" value="Arm-DNA-bind_5"/>
    <property type="match status" value="1"/>
</dbReference>
<gene>
    <name evidence="5" type="ORF">SAMN00777080_3561</name>
</gene>
<keyword evidence="6" id="KW-1185">Reference proteome</keyword>
<dbReference type="PANTHER" id="PTHR30349">
    <property type="entry name" value="PHAGE INTEGRASE-RELATED"/>
    <property type="match status" value="1"/>
</dbReference>
<evidence type="ECO:0000259" key="4">
    <source>
        <dbReference type="PROSITE" id="PS51898"/>
    </source>
</evidence>
<name>A0A1W2H804_9BACT</name>
<feature type="domain" description="Tyr recombinase" evidence="4">
    <location>
        <begin position="220"/>
        <end position="404"/>
    </location>
</feature>
<proteinExistence type="inferred from homology"/>
<dbReference type="Pfam" id="PF13102">
    <property type="entry name" value="Phage_int_SAM_5"/>
    <property type="match status" value="1"/>
</dbReference>
<dbReference type="InterPro" id="IPR011010">
    <property type="entry name" value="DNA_brk_join_enz"/>
</dbReference>
<dbReference type="GO" id="GO:0003677">
    <property type="term" value="F:DNA binding"/>
    <property type="evidence" value="ECO:0007669"/>
    <property type="project" value="UniProtKB-KW"/>
</dbReference>